<keyword evidence="6" id="KW-0547">Nucleotide-binding</keyword>
<keyword evidence="3" id="KW-1133">Transmembrane helix</keyword>
<dbReference type="GO" id="GO:0140359">
    <property type="term" value="F:ABC-type transporter activity"/>
    <property type="evidence" value="ECO:0007669"/>
    <property type="project" value="InterPro"/>
</dbReference>
<evidence type="ECO:0000259" key="5">
    <source>
        <dbReference type="Pfam" id="PF12698"/>
    </source>
</evidence>
<keyword evidence="4" id="KW-0472">Membrane</keyword>
<proteinExistence type="predicted"/>
<dbReference type="GO" id="GO:0016020">
    <property type="term" value="C:membrane"/>
    <property type="evidence" value="ECO:0007669"/>
    <property type="project" value="UniProtKB-SubCell"/>
</dbReference>
<evidence type="ECO:0000313" key="6">
    <source>
        <dbReference type="EMBL" id="PPJ77603.1"/>
    </source>
</evidence>
<evidence type="ECO:0000256" key="2">
    <source>
        <dbReference type="ARBA" id="ARBA00022692"/>
    </source>
</evidence>
<dbReference type="Gene3D" id="3.40.1710.10">
    <property type="entry name" value="abc type-2 transporter like domain"/>
    <property type="match status" value="1"/>
</dbReference>
<dbReference type="InterPro" id="IPR013525">
    <property type="entry name" value="ABC2_TM"/>
</dbReference>
<reference evidence="6 7" key="1">
    <citation type="submission" date="2017-11" db="EMBL/GenBank/DDBJ databases">
        <authorList>
            <person name="Founou R.C."/>
            <person name="Founou L."/>
            <person name="Allam M."/>
            <person name="Ismail A."/>
            <person name="Essack S.Y."/>
        </authorList>
    </citation>
    <scope>NUCLEOTIDE SEQUENCE [LARGE SCALE GENOMIC DNA]</scope>
    <source>
        <strain evidence="6 7">G811N2B1</strain>
    </source>
</reference>
<feature type="non-terminal residue" evidence="6">
    <location>
        <position position="1"/>
    </location>
</feature>
<dbReference type="EMBL" id="PGWX01000130">
    <property type="protein sequence ID" value="PPJ77603.1"/>
    <property type="molecule type" value="Genomic_DNA"/>
</dbReference>
<dbReference type="AlphaFoldDB" id="A0A7Z1N7N8"/>
<keyword evidence="2" id="KW-0812">Transmembrane</keyword>
<evidence type="ECO:0000313" key="7">
    <source>
        <dbReference type="Proteomes" id="UP000238153"/>
    </source>
</evidence>
<dbReference type="GO" id="GO:0005524">
    <property type="term" value="F:ATP binding"/>
    <property type="evidence" value="ECO:0007669"/>
    <property type="project" value="UniProtKB-KW"/>
</dbReference>
<dbReference type="Pfam" id="PF12698">
    <property type="entry name" value="ABC2_membrane_3"/>
    <property type="match status" value="1"/>
</dbReference>
<name>A0A7Z1N7N8_STAHA</name>
<organism evidence="6 7">
    <name type="scientific">Staphylococcus haemolyticus</name>
    <dbReference type="NCBI Taxonomy" id="1283"/>
    <lineage>
        <taxon>Bacteria</taxon>
        <taxon>Bacillati</taxon>
        <taxon>Bacillota</taxon>
        <taxon>Bacilli</taxon>
        <taxon>Bacillales</taxon>
        <taxon>Staphylococcaceae</taxon>
        <taxon>Staphylococcus</taxon>
    </lineage>
</organism>
<gene>
    <name evidence="6" type="ORF">CV019_01180</name>
</gene>
<comment type="subcellular location">
    <subcellularLocation>
        <location evidence="1">Membrane</location>
        <topology evidence="1">Multi-pass membrane protein</topology>
    </subcellularLocation>
</comment>
<feature type="domain" description="ABC-2 type transporter transmembrane" evidence="5">
    <location>
        <begin position="77"/>
        <end position="158"/>
    </location>
</feature>
<evidence type="ECO:0000256" key="3">
    <source>
        <dbReference type="ARBA" id="ARBA00022989"/>
    </source>
</evidence>
<evidence type="ECO:0000256" key="4">
    <source>
        <dbReference type="ARBA" id="ARBA00023136"/>
    </source>
</evidence>
<feature type="non-terminal residue" evidence="6">
    <location>
        <position position="164"/>
    </location>
</feature>
<evidence type="ECO:0000256" key="1">
    <source>
        <dbReference type="ARBA" id="ARBA00004141"/>
    </source>
</evidence>
<comment type="caution">
    <text evidence="6">The sequence shown here is derived from an EMBL/GenBank/DDBJ whole genome shotgun (WGS) entry which is preliminary data.</text>
</comment>
<dbReference type="Proteomes" id="UP000238153">
    <property type="component" value="Unassembled WGS sequence"/>
</dbReference>
<protein>
    <submittedName>
        <fullName evidence="6">Multidrug ABC transporter ATP-binding protein</fullName>
    </submittedName>
</protein>
<sequence>GAKTLEEAFIGYLIEATGESEVEAEEVTPDQARVVHEPLPVKQSFSLQRMLSYVWSEVLELQRDPVRGTLALGGTVILMLVMGFGITLDVNDLRYAVLDRDQSSVSERYQLDISGSPYFTQRRPITDYDDLDRRMKNGELALAIEIPPNFGRDVQRGQDVAIGA</sequence>
<accession>A0A7Z1N7N8</accession>
<keyword evidence="6" id="KW-0067">ATP-binding</keyword>